<dbReference type="Gene3D" id="2.130.10.10">
    <property type="entry name" value="YVTN repeat-like/Quinoprotein amine dehydrogenase"/>
    <property type="match status" value="1"/>
</dbReference>
<dbReference type="Gene3D" id="2.40.10.480">
    <property type="match status" value="1"/>
</dbReference>
<dbReference type="PANTHER" id="PTHR34512:SF30">
    <property type="entry name" value="OUTER MEMBRANE PROTEIN ASSEMBLY FACTOR BAMB"/>
    <property type="match status" value="1"/>
</dbReference>
<dbReference type="InterPro" id="IPR015943">
    <property type="entry name" value="WD40/YVTN_repeat-like_dom_sf"/>
</dbReference>
<dbReference type="PANTHER" id="PTHR34512">
    <property type="entry name" value="CELL SURFACE PROTEIN"/>
    <property type="match status" value="1"/>
</dbReference>
<evidence type="ECO:0000256" key="1">
    <source>
        <dbReference type="SAM" id="MobiDB-lite"/>
    </source>
</evidence>
<dbReference type="RefSeq" id="WP_283432060.1">
    <property type="nucleotide sequence ID" value="NZ_FXUG01000003.1"/>
</dbReference>
<reference evidence="5 6" key="1">
    <citation type="submission" date="2017-05" db="EMBL/GenBank/DDBJ databases">
        <authorList>
            <person name="Varghese N."/>
            <person name="Submissions S."/>
        </authorList>
    </citation>
    <scope>NUCLEOTIDE SEQUENCE [LARGE SCALE GENOMIC DNA]</scope>
    <source>
        <strain evidence="5 6">DSM 25457</strain>
    </source>
</reference>
<feature type="compositionally biased region" description="Polar residues" evidence="1">
    <location>
        <begin position="116"/>
        <end position="125"/>
    </location>
</feature>
<dbReference type="Gene3D" id="2.30.30.700">
    <property type="entry name" value="SLA1 homology domain 1"/>
    <property type="match status" value="1"/>
</dbReference>
<dbReference type="EMBL" id="FXUG01000003">
    <property type="protein sequence ID" value="SMP51441.1"/>
    <property type="molecule type" value="Genomic_DNA"/>
</dbReference>
<keyword evidence="2" id="KW-0732">Signal</keyword>
<dbReference type="Pfam" id="PF03983">
    <property type="entry name" value="SHD1"/>
    <property type="match status" value="1"/>
</dbReference>
<organism evidence="5 6">
    <name type="scientific">Neorhodopirellula lusitana</name>
    <dbReference type="NCBI Taxonomy" id="445327"/>
    <lineage>
        <taxon>Bacteria</taxon>
        <taxon>Pseudomonadati</taxon>
        <taxon>Planctomycetota</taxon>
        <taxon>Planctomycetia</taxon>
        <taxon>Pirellulales</taxon>
        <taxon>Pirellulaceae</taxon>
        <taxon>Neorhodopirellula</taxon>
    </lineage>
</organism>
<dbReference type="InterPro" id="IPR002372">
    <property type="entry name" value="PQQ_rpt_dom"/>
</dbReference>
<dbReference type="SMART" id="SM00564">
    <property type="entry name" value="PQQ"/>
    <property type="match status" value="4"/>
</dbReference>
<dbReference type="InterPro" id="IPR018391">
    <property type="entry name" value="PQQ_b-propeller_rpt"/>
</dbReference>
<evidence type="ECO:0000259" key="4">
    <source>
        <dbReference type="Pfam" id="PF13360"/>
    </source>
</evidence>
<accession>A0ABY1PXT5</accession>
<dbReference type="Proteomes" id="UP001158067">
    <property type="component" value="Unassembled WGS sequence"/>
</dbReference>
<feature type="domain" description="Pyrrolo-quinoline quinone repeat" evidence="4">
    <location>
        <begin position="171"/>
        <end position="420"/>
    </location>
</feature>
<name>A0ABY1PXT5_9BACT</name>
<evidence type="ECO:0000259" key="3">
    <source>
        <dbReference type="Pfam" id="PF03983"/>
    </source>
</evidence>
<feature type="signal peptide" evidence="2">
    <location>
        <begin position="1"/>
        <end position="17"/>
    </location>
</feature>
<feature type="domain" description="SLA1 homology" evidence="3">
    <location>
        <begin position="26"/>
        <end position="87"/>
    </location>
</feature>
<sequence>MKTIVALIALLITSLSAATSLAQESTQQYRHWTTSSGRRSDVRLKLIERTTDSIRLQREDNQKIAVLPLQQLSQADLNFLNRLTSNSPTPQATPPQTTPSSASESDWPQWRGSNRDGVSTETNLLDQWPSGGPNLDWTVTGIGEGYSTPAVSNGHVFVLGAKGNSEQMFCLSAVNGNEVWSAPLGKKANGGGYPGPRGTPTVDGDRVYAIGSDGTLVSVNRANGTIAWKKNLKADFGGRCGHWDYAESPLIDGDRLICTPGGERATVVALRKSNGMPIWQGSAAELNGGYTTASYASPIAATINGQPQYIVFLHGGVVGFDAKTGRGLWHYDAPANDTANCSTPLVIGNAVFAASGYGTGGGKAILTGKDQNWNTREEFFVQKFESHHGGFVFLDGYLYGTNNSVLLCVDWKTGDIRWQNRCVGKGSISAADGMLYVRGERGDIALVKATPNGYEESGRFSQPDRSDKNAWPHPVIANGNLYIRDQDRLLSFHIR</sequence>
<evidence type="ECO:0000313" key="6">
    <source>
        <dbReference type="Proteomes" id="UP001158067"/>
    </source>
</evidence>
<keyword evidence="6" id="KW-1185">Reference proteome</keyword>
<protein>
    <submittedName>
        <fullName evidence="5">Outer membrane protein assembly factor BamB, contains PQQ-like beta-propeller repeat</fullName>
    </submittedName>
</protein>
<gene>
    <name evidence="5" type="ORF">SAMN06265222_103272</name>
</gene>
<evidence type="ECO:0000256" key="2">
    <source>
        <dbReference type="SAM" id="SignalP"/>
    </source>
</evidence>
<comment type="caution">
    <text evidence="5">The sequence shown here is derived from an EMBL/GenBank/DDBJ whole genome shotgun (WGS) entry which is preliminary data.</text>
</comment>
<dbReference type="SUPFAM" id="SSF50998">
    <property type="entry name" value="Quinoprotein alcohol dehydrogenase-like"/>
    <property type="match status" value="1"/>
</dbReference>
<dbReference type="InterPro" id="IPR011047">
    <property type="entry name" value="Quinoprotein_ADH-like_sf"/>
</dbReference>
<feature type="region of interest" description="Disordered" evidence="1">
    <location>
        <begin position="82"/>
        <end position="130"/>
    </location>
</feature>
<dbReference type="InterPro" id="IPR007131">
    <property type="entry name" value="SHD1"/>
</dbReference>
<dbReference type="Pfam" id="PF13360">
    <property type="entry name" value="PQQ_2"/>
    <property type="match status" value="1"/>
</dbReference>
<proteinExistence type="predicted"/>
<evidence type="ECO:0000313" key="5">
    <source>
        <dbReference type="EMBL" id="SMP51441.1"/>
    </source>
</evidence>
<feature type="chain" id="PRO_5045266805" evidence="2">
    <location>
        <begin position="18"/>
        <end position="495"/>
    </location>
</feature>